<reference evidence="1" key="1">
    <citation type="submission" date="2021-06" db="EMBL/GenBank/DDBJ databases">
        <authorList>
            <person name="Kallberg Y."/>
            <person name="Tangrot J."/>
            <person name="Rosling A."/>
        </authorList>
    </citation>
    <scope>NUCLEOTIDE SEQUENCE</scope>
    <source>
        <strain evidence="1">FL966</strain>
    </source>
</reference>
<dbReference type="OrthoDB" id="2356035at2759"/>
<gene>
    <name evidence="1" type="ORF">CPELLU_LOCUS9263</name>
</gene>
<keyword evidence="2" id="KW-1185">Reference proteome</keyword>
<protein>
    <submittedName>
        <fullName evidence="1">19083_t:CDS:1</fullName>
    </submittedName>
</protein>
<evidence type="ECO:0000313" key="1">
    <source>
        <dbReference type="EMBL" id="CAG8649644.1"/>
    </source>
</evidence>
<dbReference type="EMBL" id="CAJVQA010006992">
    <property type="protein sequence ID" value="CAG8649644.1"/>
    <property type="molecule type" value="Genomic_DNA"/>
</dbReference>
<dbReference type="AlphaFoldDB" id="A0A9N9DVB8"/>
<name>A0A9N9DVB8_9GLOM</name>
<organism evidence="1 2">
    <name type="scientific">Cetraspora pellucida</name>
    <dbReference type="NCBI Taxonomy" id="1433469"/>
    <lineage>
        <taxon>Eukaryota</taxon>
        <taxon>Fungi</taxon>
        <taxon>Fungi incertae sedis</taxon>
        <taxon>Mucoromycota</taxon>
        <taxon>Glomeromycotina</taxon>
        <taxon>Glomeromycetes</taxon>
        <taxon>Diversisporales</taxon>
        <taxon>Gigasporaceae</taxon>
        <taxon>Cetraspora</taxon>
    </lineage>
</organism>
<accession>A0A9N9DVB8</accession>
<proteinExistence type="predicted"/>
<comment type="caution">
    <text evidence="1">The sequence shown here is derived from an EMBL/GenBank/DDBJ whole genome shotgun (WGS) entry which is preliminary data.</text>
</comment>
<dbReference type="Proteomes" id="UP000789759">
    <property type="component" value="Unassembled WGS sequence"/>
</dbReference>
<sequence length="434" mass="50004">MEGNIFEETVEEKIFGDFSFDQYPFFTKNKYDVVDIRQLTCKFLHKIIGKEKHDPDKFDKIMIKMSKIFEAHIISTIGSNENINNDDDMDRLEDQIIEHLSLDITKLAKLFAAFSTEIINSDKYGMIDLRPYKLSGINTSVLNAGIFSRAGNQVKLSQIINYLEDLNTNFFEEYNKRINNNLIDNKTTLYIMINSIASNLTPFGTNHTTFDKPWLDENISFAQLLYRNLGGIDMVKQHAFDRFDPAILPTLTEMHRNTIKFIPSEDSKLVFEFDKDKNTVLITKLYIHPHWMETLWNLVMLEMRSKCEPIVGTVTCFYTGVIKTKEDFNLAYQLGMIYSGPMNFPRFHEIMCKISEVSHYNSTLKGTNTVRSLVSTVEALQNNTLLQLYIISGGNVWIRIVNISATIILVLTTVQTVISVLSYKISLEQMNSCE</sequence>
<evidence type="ECO:0000313" key="2">
    <source>
        <dbReference type="Proteomes" id="UP000789759"/>
    </source>
</evidence>